<proteinExistence type="predicted"/>
<organism evidence="2">
    <name type="scientific">freshwater metagenome</name>
    <dbReference type="NCBI Taxonomy" id="449393"/>
    <lineage>
        <taxon>unclassified sequences</taxon>
        <taxon>metagenomes</taxon>
        <taxon>ecological metagenomes</taxon>
    </lineage>
</organism>
<dbReference type="AlphaFoldDB" id="A0A6J7FM41"/>
<reference evidence="2" key="1">
    <citation type="submission" date="2020-05" db="EMBL/GenBank/DDBJ databases">
        <authorList>
            <person name="Chiriac C."/>
            <person name="Salcher M."/>
            <person name="Ghai R."/>
            <person name="Kavagutti S V."/>
        </authorList>
    </citation>
    <scope>NUCLEOTIDE SEQUENCE</scope>
</reference>
<evidence type="ECO:0000313" key="2">
    <source>
        <dbReference type="EMBL" id="CAB4895018.1"/>
    </source>
</evidence>
<name>A0A6J7FM41_9ZZZZ</name>
<protein>
    <submittedName>
        <fullName evidence="2">Unannotated protein</fullName>
    </submittedName>
</protein>
<evidence type="ECO:0000256" key="1">
    <source>
        <dbReference type="SAM" id="MobiDB-lite"/>
    </source>
</evidence>
<gene>
    <name evidence="2" type="ORF">UFOPK3472_02136</name>
</gene>
<dbReference type="EMBL" id="CAFBLX010000145">
    <property type="protein sequence ID" value="CAB4895018.1"/>
    <property type="molecule type" value="Genomic_DNA"/>
</dbReference>
<accession>A0A6J7FM41</accession>
<feature type="compositionally biased region" description="Polar residues" evidence="1">
    <location>
        <begin position="44"/>
        <end position="57"/>
    </location>
</feature>
<sequence>MIAANRAALRNSSWARRAVFDANPNASPADSSTGAVASDHRSVSNRSRTRALTNDITTPEAIPPLGPNRIAAEMTALVAHRVVGRVWRVLYQS</sequence>
<feature type="compositionally biased region" description="Polar residues" evidence="1">
    <location>
        <begin position="24"/>
        <end position="35"/>
    </location>
</feature>
<feature type="region of interest" description="Disordered" evidence="1">
    <location>
        <begin position="22"/>
        <end position="63"/>
    </location>
</feature>